<reference evidence="15" key="1">
    <citation type="journal article" date="2023" name="bioRxiv">
        <title>Improved chromosome-level genome assembly for marigold (Tagetes erecta).</title>
        <authorList>
            <person name="Jiang F."/>
            <person name="Yuan L."/>
            <person name="Wang S."/>
            <person name="Wang H."/>
            <person name="Xu D."/>
            <person name="Wang A."/>
            <person name="Fan W."/>
        </authorList>
    </citation>
    <scope>NUCLEOTIDE SEQUENCE</scope>
    <source>
        <strain evidence="15">WSJ</strain>
        <tissue evidence="15">Leaf</tissue>
    </source>
</reference>
<evidence type="ECO:0000256" key="7">
    <source>
        <dbReference type="ARBA" id="ARBA00023163"/>
    </source>
</evidence>
<evidence type="ECO:0000313" key="15">
    <source>
        <dbReference type="EMBL" id="KAK1419784.1"/>
    </source>
</evidence>
<feature type="chain" id="PRO_5042179722" evidence="12">
    <location>
        <begin position="20"/>
        <end position="674"/>
    </location>
</feature>
<comment type="subcellular location">
    <subcellularLocation>
        <location evidence="1 9 10">Nucleus</location>
    </subcellularLocation>
</comment>
<dbReference type="InterPro" id="IPR042160">
    <property type="entry name" value="HD-Zip_IV"/>
</dbReference>
<keyword evidence="12" id="KW-0732">Signal</keyword>
<dbReference type="Pfam" id="PF00046">
    <property type="entry name" value="Homeodomain"/>
    <property type="match status" value="1"/>
</dbReference>
<evidence type="ECO:0000256" key="8">
    <source>
        <dbReference type="ARBA" id="ARBA00023242"/>
    </source>
</evidence>
<evidence type="ECO:0000256" key="5">
    <source>
        <dbReference type="ARBA" id="ARBA00023125"/>
    </source>
</evidence>
<dbReference type="Pfam" id="PF25797">
    <property type="entry name" value="PDF2_C"/>
    <property type="match status" value="1"/>
</dbReference>
<dbReference type="GO" id="GO:0005634">
    <property type="term" value="C:nucleus"/>
    <property type="evidence" value="ECO:0007669"/>
    <property type="project" value="UniProtKB-SubCell"/>
</dbReference>
<name>A0AAD8KBN7_TARER</name>
<dbReference type="GO" id="GO:0008289">
    <property type="term" value="F:lipid binding"/>
    <property type="evidence" value="ECO:0007669"/>
    <property type="project" value="InterPro"/>
</dbReference>
<dbReference type="InterPro" id="IPR057993">
    <property type="entry name" value="HD-Zip_IV_C"/>
</dbReference>
<dbReference type="SUPFAM" id="SSF55961">
    <property type="entry name" value="Bet v1-like"/>
    <property type="match status" value="1"/>
</dbReference>
<dbReference type="InterPro" id="IPR002913">
    <property type="entry name" value="START_lipid-bd_dom"/>
</dbReference>
<keyword evidence="3" id="KW-0805">Transcription regulation</keyword>
<dbReference type="CDD" id="cd00086">
    <property type="entry name" value="homeodomain"/>
    <property type="match status" value="1"/>
</dbReference>
<accession>A0AAD8KBN7</accession>
<feature type="compositionally biased region" description="Low complexity" evidence="11">
    <location>
        <begin position="32"/>
        <end position="59"/>
    </location>
</feature>
<keyword evidence="8 9" id="KW-0539">Nucleus</keyword>
<dbReference type="PROSITE" id="PS50071">
    <property type="entry name" value="HOMEOBOX_2"/>
    <property type="match status" value="1"/>
</dbReference>
<protein>
    <submittedName>
        <fullName evidence="15">Uncharacterized protein</fullName>
    </submittedName>
</protein>
<comment type="caution">
    <text evidence="15">The sequence shown here is derived from an EMBL/GenBank/DDBJ whole genome shotgun (WGS) entry which is preliminary data.</text>
</comment>
<dbReference type="SMART" id="SM00234">
    <property type="entry name" value="START"/>
    <property type="match status" value="1"/>
</dbReference>
<dbReference type="EMBL" id="JAUHHV010000007">
    <property type="protein sequence ID" value="KAK1419784.1"/>
    <property type="molecule type" value="Genomic_DNA"/>
</dbReference>
<evidence type="ECO:0000256" key="3">
    <source>
        <dbReference type="ARBA" id="ARBA00023015"/>
    </source>
</evidence>
<keyword evidence="16" id="KW-1185">Reference proteome</keyword>
<dbReference type="SUPFAM" id="SSF46689">
    <property type="entry name" value="Homeodomain-like"/>
    <property type="match status" value="1"/>
</dbReference>
<dbReference type="Gene3D" id="1.10.10.60">
    <property type="entry name" value="Homeodomain-like"/>
    <property type="match status" value="1"/>
</dbReference>
<organism evidence="15 16">
    <name type="scientific">Tagetes erecta</name>
    <name type="common">African marigold</name>
    <dbReference type="NCBI Taxonomy" id="13708"/>
    <lineage>
        <taxon>Eukaryota</taxon>
        <taxon>Viridiplantae</taxon>
        <taxon>Streptophyta</taxon>
        <taxon>Embryophyta</taxon>
        <taxon>Tracheophyta</taxon>
        <taxon>Spermatophyta</taxon>
        <taxon>Magnoliopsida</taxon>
        <taxon>eudicotyledons</taxon>
        <taxon>Gunneridae</taxon>
        <taxon>Pentapetalae</taxon>
        <taxon>asterids</taxon>
        <taxon>campanulids</taxon>
        <taxon>Asterales</taxon>
        <taxon>Asteraceae</taxon>
        <taxon>Asteroideae</taxon>
        <taxon>Heliantheae alliance</taxon>
        <taxon>Tageteae</taxon>
        <taxon>Tagetes</taxon>
    </lineage>
</organism>
<sequence>MTSFGLTCITLLQLYIVEKLTTLTNRKEVAATTTTTTSSSSDEQETRGGASASSSSRTGHYNRHTPYQTQELENYFKMNSHPNEKQRAELGRKLNIEINKIKFWFQNRRTQLKNQTERHEKSMLKHENEQLKLDILATKEAAKNMLCSICGGQATIPDKSIQEQKLLIENVRLKDEITNMTSVVNQMMGKMMTAYQSPTETHSVMSFNTPIQRNTYLEHASNAMEELHKLGMLNVPFWSKNIEGGGETLNFEEYVRAFSPCLGPKPVGFLSEATRASGVVSMTCVALVEALMNVHQWREMFVGMIGSCSTMEVISNGIGGSRNGALQLMKAEIQIVSSLVPVRVVQFIRLAKKRAEGVWIVVDLSTDYGIEGQLTRRCPSGCIIHDMSNGFSKVTWIEHTEYDEQLLPQQYRWLIRSGVGFGAQRWISALLRHCEGLKATLSPTLNHHLCIDTKRSLKCLAQRMTSIFCAGVCLSGGEQWAFFSHAPGRSRIMARECISSSGEPLGIIASATSSVWIAVEHRHLFDLLLTKHLRYVWDVICHRIAAKTMVQFSLGQDETSPNSISLLSSDETSSDMTGSLIVYATVDLPTVSLVMNGGDTSPVALLPSGLCIVPGYTEGSALCGECGSMVTVGFQILLPGLGTSHLTLKTVSTINDLVSRTILGIQEIVRFSQQ</sequence>
<evidence type="ECO:0000256" key="11">
    <source>
        <dbReference type="SAM" id="MobiDB-lite"/>
    </source>
</evidence>
<feature type="DNA-binding region" description="Homeobox" evidence="9">
    <location>
        <begin position="57"/>
        <end position="116"/>
    </location>
</feature>
<evidence type="ECO:0000256" key="1">
    <source>
        <dbReference type="ARBA" id="ARBA00004123"/>
    </source>
</evidence>
<comment type="similarity">
    <text evidence="2">Belongs to the HD-ZIP homeobox family. Class IV subfamily.</text>
</comment>
<feature type="domain" description="START" evidence="14">
    <location>
        <begin position="209"/>
        <end position="439"/>
    </location>
</feature>
<proteinExistence type="inferred from homology"/>
<feature type="signal peptide" evidence="12">
    <location>
        <begin position="1"/>
        <end position="19"/>
    </location>
</feature>
<dbReference type="InterPro" id="IPR001356">
    <property type="entry name" value="HD"/>
</dbReference>
<keyword evidence="6 9" id="KW-0371">Homeobox</keyword>
<keyword evidence="7" id="KW-0804">Transcription</keyword>
<evidence type="ECO:0000256" key="4">
    <source>
        <dbReference type="ARBA" id="ARBA00023054"/>
    </source>
</evidence>
<evidence type="ECO:0000259" key="13">
    <source>
        <dbReference type="PROSITE" id="PS50071"/>
    </source>
</evidence>
<dbReference type="PROSITE" id="PS50848">
    <property type="entry name" value="START"/>
    <property type="match status" value="1"/>
</dbReference>
<dbReference type="Pfam" id="PF01852">
    <property type="entry name" value="START"/>
    <property type="match status" value="1"/>
</dbReference>
<evidence type="ECO:0000256" key="2">
    <source>
        <dbReference type="ARBA" id="ARBA00006789"/>
    </source>
</evidence>
<dbReference type="PANTHER" id="PTHR45654:SF71">
    <property type="entry name" value="START DOMAIN, HOMEODOMAIN-LIKE PROTEIN-RELATED"/>
    <property type="match status" value="1"/>
</dbReference>
<feature type="region of interest" description="Disordered" evidence="11">
    <location>
        <begin position="30"/>
        <end position="63"/>
    </location>
</feature>
<evidence type="ECO:0000256" key="9">
    <source>
        <dbReference type="PROSITE-ProRule" id="PRU00108"/>
    </source>
</evidence>
<dbReference type="AlphaFoldDB" id="A0AAD8KBN7"/>
<keyword evidence="5 9" id="KW-0238">DNA-binding</keyword>
<gene>
    <name evidence="15" type="ORF">QVD17_29116</name>
</gene>
<dbReference type="PANTHER" id="PTHR45654">
    <property type="entry name" value="HOMEOBOX-LEUCINE ZIPPER PROTEIN MERISTEM L1"/>
    <property type="match status" value="1"/>
</dbReference>
<keyword evidence="4" id="KW-0175">Coiled coil</keyword>
<dbReference type="InterPro" id="IPR009057">
    <property type="entry name" value="Homeodomain-like_sf"/>
</dbReference>
<evidence type="ECO:0000256" key="6">
    <source>
        <dbReference type="ARBA" id="ARBA00023155"/>
    </source>
</evidence>
<evidence type="ECO:0000256" key="12">
    <source>
        <dbReference type="SAM" id="SignalP"/>
    </source>
</evidence>
<dbReference type="Proteomes" id="UP001229421">
    <property type="component" value="Unassembled WGS sequence"/>
</dbReference>
<dbReference type="SMART" id="SM00389">
    <property type="entry name" value="HOX"/>
    <property type="match status" value="1"/>
</dbReference>
<evidence type="ECO:0000313" key="16">
    <source>
        <dbReference type="Proteomes" id="UP001229421"/>
    </source>
</evidence>
<dbReference type="CDD" id="cd08875">
    <property type="entry name" value="START_ArGLABRA2_like"/>
    <property type="match status" value="1"/>
</dbReference>
<evidence type="ECO:0000259" key="14">
    <source>
        <dbReference type="PROSITE" id="PS50848"/>
    </source>
</evidence>
<evidence type="ECO:0000256" key="10">
    <source>
        <dbReference type="RuleBase" id="RU000682"/>
    </source>
</evidence>
<feature type="domain" description="Homeobox" evidence="13">
    <location>
        <begin position="55"/>
        <end position="115"/>
    </location>
</feature>
<dbReference type="GO" id="GO:0003677">
    <property type="term" value="F:DNA binding"/>
    <property type="evidence" value="ECO:0007669"/>
    <property type="project" value="UniProtKB-UniRule"/>
</dbReference>